<evidence type="ECO:0000313" key="8">
    <source>
        <dbReference type="EMBL" id="KWV55725.1"/>
    </source>
</evidence>
<dbReference type="GO" id="GO:0015074">
    <property type="term" value="P:DNA integration"/>
    <property type="evidence" value="ECO:0007669"/>
    <property type="project" value="UniProtKB-KW"/>
</dbReference>
<dbReference type="InterPro" id="IPR011010">
    <property type="entry name" value="DNA_brk_join_enz"/>
</dbReference>
<organism evidence="8 9">
    <name type="scientific">Rhizobium altiplani</name>
    <dbReference type="NCBI Taxonomy" id="1864509"/>
    <lineage>
        <taxon>Bacteria</taxon>
        <taxon>Pseudomonadati</taxon>
        <taxon>Pseudomonadota</taxon>
        <taxon>Alphaproteobacteria</taxon>
        <taxon>Hyphomicrobiales</taxon>
        <taxon>Rhizobiaceae</taxon>
        <taxon>Rhizobium/Agrobacterium group</taxon>
        <taxon>Rhizobium</taxon>
    </lineage>
</organism>
<dbReference type="GO" id="GO:0003677">
    <property type="term" value="F:DNA binding"/>
    <property type="evidence" value="ECO:0007669"/>
    <property type="project" value="UniProtKB-UniRule"/>
</dbReference>
<dbReference type="RefSeq" id="WP_062369666.1">
    <property type="nucleotide sequence ID" value="NZ_LNCD01000051.1"/>
</dbReference>
<dbReference type="CDD" id="cd00796">
    <property type="entry name" value="INT_Rci_Hp1_C"/>
    <property type="match status" value="1"/>
</dbReference>
<evidence type="ECO:0000256" key="4">
    <source>
        <dbReference type="ARBA" id="ARBA00023172"/>
    </source>
</evidence>
<evidence type="ECO:0000313" key="9">
    <source>
        <dbReference type="Proteomes" id="UP000068164"/>
    </source>
</evidence>
<name>A0A109JVH8_9HYPH</name>
<evidence type="ECO:0000256" key="1">
    <source>
        <dbReference type="ARBA" id="ARBA00008857"/>
    </source>
</evidence>
<accession>A0A109JVH8</accession>
<dbReference type="InterPro" id="IPR025166">
    <property type="entry name" value="Integrase_DNA_bind_dom"/>
</dbReference>
<dbReference type="Pfam" id="PF14659">
    <property type="entry name" value="Phage_int_SAM_3"/>
    <property type="match status" value="1"/>
</dbReference>
<dbReference type="InterPro" id="IPR044068">
    <property type="entry name" value="CB"/>
</dbReference>
<evidence type="ECO:0000259" key="6">
    <source>
        <dbReference type="PROSITE" id="PS51898"/>
    </source>
</evidence>
<keyword evidence="2" id="KW-0229">DNA integration</keyword>
<dbReference type="GO" id="GO:0006310">
    <property type="term" value="P:DNA recombination"/>
    <property type="evidence" value="ECO:0007669"/>
    <property type="project" value="UniProtKB-KW"/>
</dbReference>
<dbReference type="InterPro" id="IPR038488">
    <property type="entry name" value="Integrase_DNA-bd_sf"/>
</dbReference>
<dbReference type="AlphaFoldDB" id="A0A109JVH8"/>
<evidence type="ECO:0008006" key="10">
    <source>
        <dbReference type="Google" id="ProtNLM"/>
    </source>
</evidence>
<dbReference type="InterPro" id="IPR004107">
    <property type="entry name" value="Integrase_SAM-like_N"/>
</dbReference>
<keyword evidence="4" id="KW-0233">DNA recombination</keyword>
<dbReference type="Gene3D" id="3.30.160.390">
    <property type="entry name" value="Integrase, DNA-binding domain"/>
    <property type="match status" value="1"/>
</dbReference>
<dbReference type="InterPro" id="IPR013762">
    <property type="entry name" value="Integrase-like_cat_sf"/>
</dbReference>
<dbReference type="Gene3D" id="1.10.150.130">
    <property type="match status" value="1"/>
</dbReference>
<dbReference type="Pfam" id="PF13356">
    <property type="entry name" value="Arm-DNA-bind_3"/>
    <property type="match status" value="1"/>
</dbReference>
<dbReference type="InterPro" id="IPR050808">
    <property type="entry name" value="Phage_Integrase"/>
</dbReference>
<sequence length="374" mass="42806">MAEFISEDFIKNRVPRLMKDRDEIKVRDSKLPGFVVRCRRQSDGNISRVFMIDYIPPMPPVAAAGKAKRKWLVVGSWPTFNAEDARESARLLLLARKEGDDPKAKRAQKLAQPTFEQLWELFEKEHLVLKKESTRKSYTYRYNRILLPAFAGRRVADITRSEINSLKIKHKNRSTDLNRALATLSKMFSFAMIHEMRNDNPCAKVQRFAERVSDSWLDENDLPAFLEVLNKREQGPMSDFIRFLAVTGWRIGVALSLRWDQIDLKRREVHLEDTETKKVATVISADAAILIDRQPNRLGYVFSRRKGTQPIGYNDVRAEMASICKEAKIAKITPHGLRRSAATHGAIAGANVAELRWSSPTSSTAEQEKKEKQV</sequence>
<keyword evidence="9" id="KW-1185">Reference proteome</keyword>
<reference evidence="8 9" key="1">
    <citation type="submission" date="2015-11" db="EMBL/GenBank/DDBJ databases">
        <title>Draft Genome Sequence of the Strain BR 10423 (Rhizobium sp.) isolated from nodules of Mimosa pudica.</title>
        <authorList>
            <person name="Barauna A.C."/>
            <person name="Zilli J.E."/>
            <person name="Simoes-Araujo J.L."/>
            <person name="Reis V.M."/>
            <person name="James E.K."/>
            <person name="Reis F.B.Jr."/>
            <person name="Rouws L.F."/>
            <person name="Passos S.R."/>
            <person name="Gois S.R."/>
        </authorList>
    </citation>
    <scope>NUCLEOTIDE SEQUENCE [LARGE SCALE GENOMIC DNA]</scope>
    <source>
        <strain evidence="8 9">BR10423</strain>
    </source>
</reference>
<dbReference type="EMBL" id="LNCD01000051">
    <property type="protein sequence ID" value="KWV55725.1"/>
    <property type="molecule type" value="Genomic_DNA"/>
</dbReference>
<gene>
    <name evidence="8" type="ORF">AS026_37445</name>
</gene>
<keyword evidence="3 5" id="KW-0238">DNA-binding</keyword>
<evidence type="ECO:0000256" key="2">
    <source>
        <dbReference type="ARBA" id="ARBA00022908"/>
    </source>
</evidence>
<dbReference type="PROSITE" id="PS51898">
    <property type="entry name" value="TYR_RECOMBINASE"/>
    <property type="match status" value="1"/>
</dbReference>
<evidence type="ECO:0000256" key="5">
    <source>
        <dbReference type="PROSITE-ProRule" id="PRU01248"/>
    </source>
</evidence>
<comment type="caution">
    <text evidence="8">The sequence shown here is derived from an EMBL/GenBank/DDBJ whole genome shotgun (WGS) entry which is preliminary data.</text>
</comment>
<comment type="similarity">
    <text evidence="1">Belongs to the 'phage' integrase family.</text>
</comment>
<dbReference type="PANTHER" id="PTHR30629:SF2">
    <property type="entry name" value="PROPHAGE INTEGRASE INTS-RELATED"/>
    <property type="match status" value="1"/>
</dbReference>
<dbReference type="Pfam" id="PF00589">
    <property type="entry name" value="Phage_integrase"/>
    <property type="match status" value="1"/>
</dbReference>
<dbReference type="Proteomes" id="UP000068164">
    <property type="component" value="Unassembled WGS sequence"/>
</dbReference>
<dbReference type="PROSITE" id="PS51900">
    <property type="entry name" value="CB"/>
    <property type="match status" value="1"/>
</dbReference>
<feature type="domain" description="Core-binding (CB)" evidence="7">
    <location>
        <begin position="113"/>
        <end position="192"/>
    </location>
</feature>
<protein>
    <recommendedName>
        <fullName evidence="10">Integrase</fullName>
    </recommendedName>
</protein>
<dbReference type="OrthoDB" id="7615137at2"/>
<dbReference type="SUPFAM" id="SSF56349">
    <property type="entry name" value="DNA breaking-rejoining enzymes"/>
    <property type="match status" value="1"/>
</dbReference>
<dbReference type="InterPro" id="IPR010998">
    <property type="entry name" value="Integrase_recombinase_N"/>
</dbReference>
<evidence type="ECO:0000256" key="3">
    <source>
        <dbReference type="ARBA" id="ARBA00023125"/>
    </source>
</evidence>
<dbReference type="InterPro" id="IPR002104">
    <property type="entry name" value="Integrase_catalytic"/>
</dbReference>
<dbReference type="PANTHER" id="PTHR30629">
    <property type="entry name" value="PROPHAGE INTEGRASE"/>
    <property type="match status" value="1"/>
</dbReference>
<dbReference type="Gene3D" id="1.10.443.10">
    <property type="entry name" value="Intergrase catalytic core"/>
    <property type="match status" value="1"/>
</dbReference>
<evidence type="ECO:0000259" key="7">
    <source>
        <dbReference type="PROSITE" id="PS51900"/>
    </source>
</evidence>
<feature type="domain" description="Tyr recombinase" evidence="6">
    <location>
        <begin position="212"/>
        <end position="374"/>
    </location>
</feature>
<proteinExistence type="inferred from homology"/>